<feature type="region of interest" description="Disordered" evidence="1">
    <location>
        <begin position="1"/>
        <end position="36"/>
    </location>
</feature>
<dbReference type="Proteomes" id="UP000437736">
    <property type="component" value="Unassembled WGS sequence"/>
</dbReference>
<dbReference type="EMBL" id="WJHE01000592">
    <property type="protein sequence ID" value="MST33431.1"/>
    <property type="molecule type" value="Genomic_DNA"/>
</dbReference>
<gene>
    <name evidence="2" type="ORF">GHK86_11965</name>
</gene>
<keyword evidence="3" id="KW-1185">Reference proteome</keyword>
<evidence type="ECO:0000313" key="2">
    <source>
        <dbReference type="EMBL" id="MST33431.1"/>
    </source>
</evidence>
<protein>
    <submittedName>
        <fullName evidence="2">Uncharacterized protein</fullName>
    </submittedName>
</protein>
<organism evidence="2 3">
    <name type="scientific">Acidiferrimicrobium australe</name>
    <dbReference type="NCBI Taxonomy" id="2664430"/>
    <lineage>
        <taxon>Bacteria</taxon>
        <taxon>Bacillati</taxon>
        <taxon>Actinomycetota</taxon>
        <taxon>Acidimicrobiia</taxon>
        <taxon>Acidimicrobiales</taxon>
        <taxon>Acidimicrobiaceae</taxon>
        <taxon>Acidiferrimicrobium</taxon>
    </lineage>
</organism>
<reference evidence="2 3" key="1">
    <citation type="submission" date="2019-11" db="EMBL/GenBank/DDBJ databases">
        <title>Acidiferrimicrobium australis gen. nov., sp. nov., an acidophilic and obligately heterotrophic, member of the Actinobacteria that catalyses dissimilatory oxido- reduction of iron isolated from metal-rich acidic water in Chile.</title>
        <authorList>
            <person name="Gonzalez D."/>
            <person name="Huber K."/>
            <person name="Hedrich S."/>
            <person name="Rojas-Villalobos C."/>
            <person name="Quatrini R."/>
            <person name="Dinamarca M.A."/>
            <person name="Schwarz A."/>
            <person name="Canales C."/>
            <person name="Nancucheo I."/>
        </authorList>
    </citation>
    <scope>NUCLEOTIDE SEQUENCE [LARGE SCALE GENOMIC DNA]</scope>
    <source>
        <strain evidence="2 3">USS-CCA1</strain>
    </source>
</reference>
<proteinExistence type="predicted"/>
<evidence type="ECO:0000256" key="1">
    <source>
        <dbReference type="SAM" id="MobiDB-lite"/>
    </source>
</evidence>
<evidence type="ECO:0000313" key="3">
    <source>
        <dbReference type="Proteomes" id="UP000437736"/>
    </source>
</evidence>
<sequence length="63" mass="6798">MLGPQPLRLLPAGDLGPGELTDRHAHRVGQHHSGLPASLDGILPGLLRRRAPNPSQRGRVVVW</sequence>
<accession>A0ABW9QVP6</accession>
<comment type="caution">
    <text evidence="2">The sequence shown here is derived from an EMBL/GenBank/DDBJ whole genome shotgun (WGS) entry which is preliminary data.</text>
</comment>
<name>A0ABW9QVP6_9ACTN</name>